<keyword evidence="1" id="KW-0812">Transmembrane</keyword>
<reference evidence="2" key="1">
    <citation type="submission" date="2025-08" db="UniProtKB">
        <authorList>
            <consortium name="Ensembl"/>
        </authorList>
    </citation>
    <scope>IDENTIFICATION</scope>
</reference>
<keyword evidence="1" id="KW-1133">Transmembrane helix</keyword>
<keyword evidence="3" id="KW-1185">Reference proteome</keyword>
<accession>A0A8C0GTC0</accession>
<reference evidence="2" key="2">
    <citation type="submission" date="2025-09" db="UniProtKB">
        <authorList>
            <consortium name="Ensembl"/>
        </authorList>
    </citation>
    <scope>IDENTIFICATION</scope>
</reference>
<dbReference type="AlphaFoldDB" id="A0A8C0GTC0"/>
<dbReference type="Ensembl" id="ENSCABT00000015131.1">
    <property type="protein sequence ID" value="ENSCABP00000013799.1"/>
    <property type="gene ID" value="ENSCABG00000010324.1"/>
</dbReference>
<proteinExistence type="predicted"/>
<evidence type="ECO:0000313" key="3">
    <source>
        <dbReference type="Proteomes" id="UP000694404"/>
    </source>
</evidence>
<keyword evidence="1" id="KW-0472">Membrane</keyword>
<protein>
    <submittedName>
        <fullName evidence="2">Uncharacterized protein</fullName>
    </submittedName>
</protein>
<evidence type="ECO:0000313" key="2">
    <source>
        <dbReference type="Ensembl" id="ENSCABP00000013799.1"/>
    </source>
</evidence>
<organism evidence="2 3">
    <name type="scientific">Chelonoidis abingdonii</name>
    <name type="common">Abingdon island giant tortoise</name>
    <name type="synonym">Testudo abingdonii</name>
    <dbReference type="NCBI Taxonomy" id="106734"/>
    <lineage>
        <taxon>Eukaryota</taxon>
        <taxon>Metazoa</taxon>
        <taxon>Chordata</taxon>
        <taxon>Craniata</taxon>
        <taxon>Vertebrata</taxon>
        <taxon>Euteleostomi</taxon>
        <taxon>Archelosauria</taxon>
        <taxon>Testudinata</taxon>
        <taxon>Testudines</taxon>
        <taxon>Cryptodira</taxon>
        <taxon>Durocryptodira</taxon>
        <taxon>Testudinoidea</taxon>
        <taxon>Testudinidae</taxon>
        <taxon>Chelonoidis</taxon>
    </lineage>
</organism>
<sequence>FCNSQSKLFLSSCSNCGMRGLLATLMTACSKIPENLKPINIFLKISRWLGGVPLSACFFHIGLLLQGLMLADYNSVANHFRFI</sequence>
<feature type="transmembrane region" description="Helical" evidence="1">
    <location>
        <begin position="48"/>
        <end position="71"/>
    </location>
</feature>
<name>A0A8C0GTC0_CHEAB</name>
<evidence type="ECO:0000256" key="1">
    <source>
        <dbReference type="SAM" id="Phobius"/>
    </source>
</evidence>
<dbReference type="GeneTree" id="ENSGT00910000147616"/>
<dbReference type="Proteomes" id="UP000694404">
    <property type="component" value="Unplaced"/>
</dbReference>